<keyword evidence="13 17" id="KW-0472">Membrane</keyword>
<dbReference type="GO" id="GO:0005789">
    <property type="term" value="C:endoplasmic reticulum membrane"/>
    <property type="evidence" value="ECO:0007669"/>
    <property type="project" value="UniProtKB-SubCell"/>
</dbReference>
<feature type="transmembrane region" description="Helical" evidence="17">
    <location>
        <begin position="155"/>
        <end position="174"/>
    </location>
</feature>
<comment type="catalytic activity">
    <reaction evidence="15">
        <text>a very-long-chain 2,3-saturated fatty acyl-CoA + NADP(+) = a very-long-chain (2E)-enoyl-CoA + NADPH + H(+)</text>
        <dbReference type="Rhea" id="RHEA:14473"/>
        <dbReference type="ChEBI" id="CHEBI:15378"/>
        <dbReference type="ChEBI" id="CHEBI:57783"/>
        <dbReference type="ChEBI" id="CHEBI:58349"/>
        <dbReference type="ChEBI" id="CHEBI:83724"/>
        <dbReference type="ChEBI" id="CHEBI:83728"/>
        <dbReference type="EC" id="1.3.1.93"/>
    </reaction>
</comment>
<keyword evidence="8" id="KW-0276">Fatty acid metabolism</keyword>
<reference evidence="19" key="1">
    <citation type="journal article" date="2017" name="Toxicon">
        <title>Venom-gland transcriptomics and venom proteomics of the Hentz striped scorpion (Centruroides hentzi; Buthidae) reveal high toxin diversity in a harmless member of a lethal family.</title>
        <authorList>
            <person name="Ward M.J."/>
            <person name="Ellsworth S.A."/>
            <person name="Rokyta D.R."/>
        </authorList>
    </citation>
    <scope>NUCLEOTIDE SEQUENCE</scope>
    <source>
        <tissue evidence="19">Venom gland</tissue>
    </source>
</reference>
<comment type="similarity">
    <text evidence="3">Belongs to the steroid 5-alpha reductase family.</text>
</comment>
<keyword evidence="6 17" id="KW-0812">Transmembrane</keyword>
<dbReference type="CDD" id="cd01801">
    <property type="entry name" value="Ubl_TECR_like"/>
    <property type="match status" value="1"/>
</dbReference>
<dbReference type="Pfam" id="PF21696">
    <property type="entry name" value="TECR_N"/>
    <property type="match status" value="1"/>
</dbReference>
<evidence type="ECO:0000256" key="15">
    <source>
        <dbReference type="ARBA" id="ARBA00051495"/>
    </source>
</evidence>
<dbReference type="InterPro" id="IPR029071">
    <property type="entry name" value="Ubiquitin-like_domsf"/>
</dbReference>
<dbReference type="InterPro" id="IPR000626">
    <property type="entry name" value="Ubiquitin-like_dom"/>
</dbReference>
<dbReference type="InterPro" id="IPR049127">
    <property type="entry name" value="TECR-like_N"/>
</dbReference>
<keyword evidence="12" id="KW-0443">Lipid metabolism</keyword>
<dbReference type="EMBL" id="GFWZ01000448">
    <property type="protein sequence ID" value="MBW20438.1"/>
    <property type="molecule type" value="Transcribed_RNA"/>
</dbReference>
<keyword evidence="9" id="KW-0521">NADP</keyword>
<protein>
    <recommendedName>
        <fullName evidence="4">very-long-chain enoyl-CoA reductase</fullName>
        <ecNumber evidence="4">1.3.1.93</ecNumber>
    </recommendedName>
</protein>
<dbReference type="GO" id="GO:0102758">
    <property type="term" value="F:very-long-chain enoyl-CoA reductase activity"/>
    <property type="evidence" value="ECO:0007669"/>
    <property type="project" value="UniProtKB-EC"/>
</dbReference>
<organism evidence="19">
    <name type="scientific">Centruroides hentzi</name>
    <dbReference type="NCBI Taxonomy" id="88313"/>
    <lineage>
        <taxon>Eukaryota</taxon>
        <taxon>Metazoa</taxon>
        <taxon>Ecdysozoa</taxon>
        <taxon>Arthropoda</taxon>
        <taxon>Chelicerata</taxon>
        <taxon>Arachnida</taxon>
        <taxon>Scorpiones</taxon>
        <taxon>Buthida</taxon>
        <taxon>Buthoidea</taxon>
        <taxon>Buthidae</taxon>
        <taxon>Centruroides</taxon>
    </lineage>
</organism>
<evidence type="ECO:0000256" key="12">
    <source>
        <dbReference type="ARBA" id="ARBA00023098"/>
    </source>
</evidence>
<comment type="subcellular location">
    <subcellularLocation>
        <location evidence="1">Endoplasmic reticulum membrane</location>
        <topology evidence="1">Multi-pass membrane protein</topology>
    </subcellularLocation>
</comment>
<evidence type="ECO:0000256" key="13">
    <source>
        <dbReference type="ARBA" id="ARBA00023136"/>
    </source>
</evidence>
<dbReference type="PROSITE" id="PS50053">
    <property type="entry name" value="UBIQUITIN_2"/>
    <property type="match status" value="1"/>
</dbReference>
<evidence type="ECO:0000256" key="7">
    <source>
        <dbReference type="ARBA" id="ARBA00022824"/>
    </source>
</evidence>
<dbReference type="PANTHER" id="PTHR10556:SF28">
    <property type="entry name" value="VERY-LONG-CHAIN ENOYL-COA REDUCTASE"/>
    <property type="match status" value="1"/>
</dbReference>
<feature type="transmembrane region" description="Helical" evidence="17">
    <location>
        <begin position="186"/>
        <end position="205"/>
    </location>
</feature>
<keyword evidence="5" id="KW-0444">Lipid biosynthesis</keyword>
<comment type="pathway">
    <text evidence="2">Lipid metabolism; fatty acid biosynthesis.</text>
</comment>
<evidence type="ECO:0000256" key="5">
    <source>
        <dbReference type="ARBA" id="ARBA00022516"/>
    </source>
</evidence>
<keyword evidence="10 17" id="KW-1133">Transmembrane helix</keyword>
<name>A0A2I9LPX6_9SCOR</name>
<keyword evidence="11" id="KW-0560">Oxidoreductase</keyword>
<evidence type="ECO:0000256" key="4">
    <source>
        <dbReference type="ARBA" id="ARBA00012530"/>
    </source>
</evidence>
<evidence type="ECO:0000256" key="8">
    <source>
        <dbReference type="ARBA" id="ARBA00022832"/>
    </source>
</evidence>
<dbReference type="PROSITE" id="PS50244">
    <property type="entry name" value="S5A_REDUCTASE"/>
    <property type="match status" value="1"/>
</dbReference>
<evidence type="ECO:0000256" key="10">
    <source>
        <dbReference type="ARBA" id="ARBA00022989"/>
    </source>
</evidence>
<evidence type="ECO:0000256" key="6">
    <source>
        <dbReference type="ARBA" id="ARBA00022692"/>
    </source>
</evidence>
<evidence type="ECO:0000256" key="3">
    <source>
        <dbReference type="ARBA" id="ARBA00007742"/>
    </source>
</evidence>
<dbReference type="Gene3D" id="1.20.120.1630">
    <property type="match status" value="1"/>
</dbReference>
<dbReference type="InterPro" id="IPR039357">
    <property type="entry name" value="SRD5A/TECR"/>
</dbReference>
<feature type="domain" description="Ubiquitin-like" evidence="18">
    <location>
        <begin position="1"/>
        <end position="74"/>
    </location>
</feature>
<evidence type="ECO:0000256" key="2">
    <source>
        <dbReference type="ARBA" id="ARBA00005194"/>
    </source>
</evidence>
<dbReference type="FunFam" id="3.10.20.90:FF:000131">
    <property type="entry name" value="trans-2,3-enoyl-CoA reductase-like"/>
    <property type="match status" value="1"/>
</dbReference>
<evidence type="ECO:0000256" key="16">
    <source>
        <dbReference type="ARBA" id="ARBA00058640"/>
    </source>
</evidence>
<dbReference type="Pfam" id="PF02544">
    <property type="entry name" value="Steroid_dh"/>
    <property type="match status" value="1"/>
</dbReference>
<comment type="function">
    <text evidence="16">Catalyzes the last of the four reactions of the long-chain fatty acids elongation cycle. This endoplasmic reticulum-bound enzymatic process, allows the addition of 2 carbons to the chain of long- and very long-chain fatty acids/VLCFAs per cycle. This enzyme reduces the trans-2,3-enoyl-CoA fatty acid intermediate to an acyl-CoA that can be further elongated by entering a new cycle of elongation. Thereby, it participates in the production of VLCFAs of different chain lengths that are involved in multiple biological processes as precursors of membrane lipids and lipid mediators.</text>
</comment>
<keyword evidence="7" id="KW-0256">Endoplasmic reticulum</keyword>
<evidence type="ECO:0000256" key="9">
    <source>
        <dbReference type="ARBA" id="ARBA00022857"/>
    </source>
</evidence>
<dbReference type="InterPro" id="IPR001104">
    <property type="entry name" value="3-oxo-5_a-steroid_4-DH_C"/>
</dbReference>
<feature type="transmembrane region" description="Helical" evidence="17">
    <location>
        <begin position="81"/>
        <end position="103"/>
    </location>
</feature>
<dbReference type="SUPFAM" id="SSF54236">
    <property type="entry name" value="Ubiquitin-like"/>
    <property type="match status" value="1"/>
</dbReference>
<evidence type="ECO:0000256" key="17">
    <source>
        <dbReference type="SAM" id="Phobius"/>
    </source>
</evidence>
<sequence length="302" mass="35367">MKVQILSGASKKVLAVLNAEPTSTIEELKKLIAKEKPDLYVERQSLRLEPKGKSLGDSITLQVLDLKSDCELYFKDLGPQIGWTTVFFWEYFGPLLMYLLCYFRPRLLYGEDASRKMETVVKIAAVCWTVHYVKRILETFFVHRFSHGTMPIRNLFRNCSYYWMFAFFIGYYINHPLYTPPSLGKLQVHFGLIGFVLSEIGNFSIHIALRNLRPPGSRERKIPRPTSNPFTLAFDYVSCPNYFYEVYAWIFFSIMTQCLVAFLFALAGFYQMAVWALQKHRNYRKDFPDYPKQRKAIIPFLL</sequence>
<evidence type="ECO:0000313" key="19">
    <source>
        <dbReference type="EMBL" id="MBW20438.1"/>
    </source>
</evidence>
<dbReference type="FunFam" id="1.20.120.1630:FF:000010">
    <property type="entry name" value="Steroid alpha reductase family protein"/>
    <property type="match status" value="1"/>
</dbReference>
<dbReference type="GO" id="GO:0042761">
    <property type="term" value="P:very long-chain fatty acid biosynthetic process"/>
    <property type="evidence" value="ECO:0007669"/>
    <property type="project" value="TreeGrafter"/>
</dbReference>
<dbReference type="PANTHER" id="PTHR10556">
    <property type="entry name" value="3-OXO-5-ALPHA-STEROID 4-DEHYDROGENASE"/>
    <property type="match status" value="1"/>
</dbReference>
<dbReference type="AlphaFoldDB" id="A0A2I9LPX6"/>
<evidence type="ECO:0000256" key="11">
    <source>
        <dbReference type="ARBA" id="ARBA00023002"/>
    </source>
</evidence>
<evidence type="ECO:0000256" key="14">
    <source>
        <dbReference type="ARBA" id="ARBA00023160"/>
    </source>
</evidence>
<dbReference type="EC" id="1.3.1.93" evidence="4"/>
<feature type="transmembrane region" description="Helical" evidence="17">
    <location>
        <begin position="250"/>
        <end position="277"/>
    </location>
</feature>
<evidence type="ECO:0000259" key="18">
    <source>
        <dbReference type="PROSITE" id="PS50053"/>
    </source>
</evidence>
<evidence type="ECO:0000256" key="1">
    <source>
        <dbReference type="ARBA" id="ARBA00004477"/>
    </source>
</evidence>
<proteinExistence type="inferred from homology"/>
<keyword evidence="14" id="KW-0275">Fatty acid biosynthesis</keyword>
<accession>A0A2I9LPX6</accession>
<dbReference type="Gene3D" id="3.10.20.90">
    <property type="entry name" value="Phosphatidylinositol 3-kinase Catalytic Subunit, Chain A, domain 1"/>
    <property type="match status" value="1"/>
</dbReference>